<keyword evidence="1" id="KW-0812">Transmembrane</keyword>
<organism evidence="2">
    <name type="scientific">Peptoniphilus harei</name>
    <dbReference type="NCBI Taxonomy" id="54005"/>
    <lineage>
        <taxon>Bacteria</taxon>
        <taxon>Bacillati</taxon>
        <taxon>Bacillota</taxon>
        <taxon>Tissierellia</taxon>
        <taxon>Tissierellales</taxon>
        <taxon>Peptoniphilaceae</taxon>
        <taxon>Peptoniphilus</taxon>
    </lineage>
</organism>
<name>A0A133PKX4_9FIRM</name>
<dbReference type="PATRIC" id="fig|54005.3.peg.1424"/>
<evidence type="ECO:0000256" key="1">
    <source>
        <dbReference type="SAM" id="Phobius"/>
    </source>
</evidence>
<dbReference type="Proteomes" id="UP000070174">
    <property type="component" value="Unassembled WGS sequence"/>
</dbReference>
<comment type="caution">
    <text evidence="2">The sequence shown here is derived from an EMBL/GenBank/DDBJ whole genome shotgun (WGS) entry which is preliminary data.</text>
</comment>
<feature type="transmembrane region" description="Helical" evidence="1">
    <location>
        <begin position="50"/>
        <end position="74"/>
    </location>
</feature>
<keyword evidence="1" id="KW-0472">Membrane</keyword>
<evidence type="ECO:0000313" key="2">
    <source>
        <dbReference type="EMBL" id="KXA29210.1"/>
    </source>
</evidence>
<accession>A0A133PKX4</accession>
<feature type="transmembrane region" description="Helical" evidence="1">
    <location>
        <begin position="21"/>
        <end position="44"/>
    </location>
</feature>
<protein>
    <submittedName>
        <fullName evidence="2">Uncharacterized protein</fullName>
    </submittedName>
</protein>
<keyword evidence="1" id="KW-1133">Transmembrane helix</keyword>
<gene>
    <name evidence="2" type="ORF">HMPREF3229_01460</name>
</gene>
<dbReference type="RefSeq" id="WP_060800475.1">
    <property type="nucleotide sequence ID" value="NZ_KQ957104.1"/>
</dbReference>
<sequence>MTKNIKKFLQIILWQYPRRSNIIYRILIHAFIIFLSLGWAYIFTDNINTIFIKVLLIIYTYLSFLSFLPSLFILGSLDEKSGKFLFIVYILFSYILAFISLFVLIYLIKKDLA</sequence>
<reference evidence="2 3" key="1">
    <citation type="submission" date="2016-01" db="EMBL/GenBank/DDBJ databases">
        <authorList>
            <person name="Oliw E.H."/>
        </authorList>
    </citation>
    <scope>NUCLEOTIDE SEQUENCE [LARGE SCALE GENOMIC DNA]</scope>
    <source>
        <strain evidence="2 3">CMW7756A</strain>
    </source>
</reference>
<feature type="transmembrane region" description="Helical" evidence="1">
    <location>
        <begin position="86"/>
        <end position="108"/>
    </location>
</feature>
<proteinExistence type="predicted"/>
<evidence type="ECO:0000313" key="3">
    <source>
        <dbReference type="Proteomes" id="UP000070174"/>
    </source>
</evidence>
<dbReference type="AlphaFoldDB" id="A0A133PKX4"/>
<dbReference type="EMBL" id="LRQE01000037">
    <property type="protein sequence ID" value="KXA29210.1"/>
    <property type="molecule type" value="Genomic_DNA"/>
</dbReference>